<gene>
    <name evidence="2" type="ORF">EUS_23300</name>
</gene>
<evidence type="ECO:0000313" key="2">
    <source>
        <dbReference type="EMBL" id="CBK97313.1"/>
    </source>
</evidence>
<proteinExistence type="predicted"/>
<reference evidence="2 3" key="2">
    <citation type="submission" date="2010-03" db="EMBL/GenBank/DDBJ databases">
        <authorList>
            <person name="Pajon A."/>
        </authorList>
    </citation>
    <scope>NUCLEOTIDE SEQUENCE [LARGE SCALE GENOMIC DNA]</scope>
    <source>
        <strain evidence="2 3">70/3</strain>
    </source>
</reference>
<dbReference type="EMBL" id="FP929044">
    <property type="protein sequence ID" value="CBK97313.1"/>
    <property type="molecule type" value="Genomic_DNA"/>
</dbReference>
<sequence length="24" mass="2812">MENVEIKNAKREENAEKNAKTFFA</sequence>
<organism evidence="2 3">
    <name type="scientific">[Eubacterium] siraeum 70/3</name>
    <dbReference type="NCBI Taxonomy" id="657319"/>
    <lineage>
        <taxon>Bacteria</taxon>
        <taxon>Bacillati</taxon>
        <taxon>Bacillota</taxon>
        <taxon>Clostridia</taxon>
        <taxon>Eubacteriales</taxon>
        <taxon>Oscillospiraceae</taxon>
        <taxon>Oscillospiraceae incertae sedis</taxon>
    </lineage>
</organism>
<evidence type="ECO:0000313" key="3">
    <source>
        <dbReference type="Proteomes" id="UP000008803"/>
    </source>
</evidence>
<dbReference type="KEGG" id="esu:EUS_23300"/>
<protein>
    <submittedName>
        <fullName evidence="2">Uncharacterized protein</fullName>
    </submittedName>
</protein>
<dbReference type="BioCyc" id="ESIR657319:G136K-1972-MONOMER"/>
<evidence type="ECO:0000256" key="1">
    <source>
        <dbReference type="SAM" id="MobiDB-lite"/>
    </source>
</evidence>
<dbReference type="HOGENOM" id="CLU_3420964_0_0_9"/>
<dbReference type="AlphaFoldDB" id="D4JW44"/>
<dbReference type="Proteomes" id="UP000008803">
    <property type="component" value="Chromosome"/>
</dbReference>
<name>D4JW44_9FIRM</name>
<reference evidence="2 3" key="1">
    <citation type="submission" date="2010-03" db="EMBL/GenBank/DDBJ databases">
        <title>The genome sequence of Eubacterium siraeum 70/3.</title>
        <authorList>
            <consortium name="metaHIT consortium -- http://www.metahit.eu/"/>
            <person name="Pajon A."/>
            <person name="Turner K."/>
            <person name="Parkhill J."/>
            <person name="Duncan S."/>
            <person name="Flint H."/>
        </authorList>
    </citation>
    <scope>NUCLEOTIDE SEQUENCE [LARGE SCALE GENOMIC DNA]</scope>
    <source>
        <strain evidence="2 3">70/3</strain>
    </source>
</reference>
<accession>D4JW44</accession>
<feature type="region of interest" description="Disordered" evidence="1">
    <location>
        <begin position="1"/>
        <end position="24"/>
    </location>
</feature>